<gene>
    <name evidence="2" type="ORF">CYCCA115_LOCUS18881</name>
</gene>
<evidence type="ECO:0000313" key="2">
    <source>
        <dbReference type="EMBL" id="CAJ1960762.1"/>
    </source>
</evidence>
<feature type="compositionally biased region" description="Polar residues" evidence="1">
    <location>
        <begin position="193"/>
        <end position="203"/>
    </location>
</feature>
<keyword evidence="3" id="KW-1185">Reference proteome</keyword>
<comment type="caution">
    <text evidence="2">The sequence shown here is derived from an EMBL/GenBank/DDBJ whole genome shotgun (WGS) entry which is preliminary data.</text>
</comment>
<feature type="region of interest" description="Disordered" evidence="1">
    <location>
        <begin position="43"/>
        <end position="71"/>
    </location>
</feature>
<organism evidence="2 3">
    <name type="scientific">Cylindrotheca closterium</name>
    <dbReference type="NCBI Taxonomy" id="2856"/>
    <lineage>
        <taxon>Eukaryota</taxon>
        <taxon>Sar</taxon>
        <taxon>Stramenopiles</taxon>
        <taxon>Ochrophyta</taxon>
        <taxon>Bacillariophyta</taxon>
        <taxon>Bacillariophyceae</taxon>
        <taxon>Bacillariophycidae</taxon>
        <taxon>Bacillariales</taxon>
        <taxon>Bacillariaceae</taxon>
        <taxon>Cylindrotheca</taxon>
    </lineage>
</organism>
<proteinExistence type="predicted"/>
<accession>A0AAD2JLB0</accession>
<name>A0AAD2JLB0_9STRA</name>
<feature type="region of interest" description="Disordered" evidence="1">
    <location>
        <begin position="163"/>
        <end position="240"/>
    </location>
</feature>
<feature type="region of interest" description="Disordered" evidence="1">
    <location>
        <begin position="84"/>
        <end position="123"/>
    </location>
</feature>
<feature type="compositionally biased region" description="Low complexity" evidence="1">
    <location>
        <begin position="49"/>
        <end position="69"/>
    </location>
</feature>
<reference evidence="2" key="1">
    <citation type="submission" date="2023-08" db="EMBL/GenBank/DDBJ databases">
        <authorList>
            <person name="Audoor S."/>
            <person name="Bilcke G."/>
        </authorList>
    </citation>
    <scope>NUCLEOTIDE SEQUENCE</scope>
</reference>
<sequence>MDNHSKLADHSSPLPFPQRNKIHAPQSCDALVSMLTIGGDGDDSIFESPRINTPTRTTPTRNTRNKTTNSASGFARLLLELDLPENGGTSKNKKRHTKRTNALGDEREKRNSSMQLLKPQRKDSVEDYSHIESALNAVFDHIEAPECDEYHSDYVEYEESLRGGYDDLPEDSSITDADEGSAYSVPSVGAKWSSPSMTETLQKPTRKSSIGPHSPHRSAHSPRRSAHSRSTHSSTRRKKS</sequence>
<feature type="compositionally biased region" description="Basic residues" evidence="1">
    <location>
        <begin position="214"/>
        <end position="240"/>
    </location>
</feature>
<feature type="region of interest" description="Disordered" evidence="1">
    <location>
        <begin position="1"/>
        <end position="21"/>
    </location>
</feature>
<dbReference type="AlphaFoldDB" id="A0AAD2JLB0"/>
<evidence type="ECO:0000313" key="3">
    <source>
        <dbReference type="Proteomes" id="UP001295423"/>
    </source>
</evidence>
<dbReference type="Proteomes" id="UP001295423">
    <property type="component" value="Unassembled WGS sequence"/>
</dbReference>
<protein>
    <submittedName>
        <fullName evidence="2">Uncharacterized protein</fullName>
    </submittedName>
</protein>
<dbReference type="EMBL" id="CAKOGP040002069">
    <property type="protein sequence ID" value="CAJ1960762.1"/>
    <property type="molecule type" value="Genomic_DNA"/>
</dbReference>
<evidence type="ECO:0000256" key="1">
    <source>
        <dbReference type="SAM" id="MobiDB-lite"/>
    </source>
</evidence>